<name>A0ABP5UQU9_9ACTN</name>
<dbReference type="EMBL" id="BAAATJ010000002">
    <property type="protein sequence ID" value="GAA2385952.1"/>
    <property type="molecule type" value="Genomic_DNA"/>
</dbReference>
<keyword evidence="1" id="KW-0723">Serine/threonine-protein kinase</keyword>
<accession>A0ABP5UQU9</accession>
<dbReference type="PANTHER" id="PTHR35526">
    <property type="entry name" value="ANTI-SIGMA-F FACTOR RSBW-RELATED"/>
    <property type="match status" value="1"/>
</dbReference>
<keyword evidence="4" id="KW-0547">Nucleotide-binding</keyword>
<dbReference type="InterPro" id="IPR003594">
    <property type="entry name" value="HATPase_dom"/>
</dbReference>
<dbReference type="CDD" id="cd16936">
    <property type="entry name" value="HATPase_RsbW-like"/>
    <property type="match status" value="1"/>
</dbReference>
<feature type="domain" description="Histidine kinase/HSP90-like ATPase" evidence="3">
    <location>
        <begin position="13"/>
        <end position="127"/>
    </location>
</feature>
<keyword evidence="1" id="KW-0808">Transferase</keyword>
<comment type="caution">
    <text evidence="4">The sequence shown here is derived from an EMBL/GenBank/DDBJ whole genome shotgun (WGS) entry which is preliminary data.</text>
</comment>
<protein>
    <submittedName>
        <fullName evidence="4">ATP-binding protein</fullName>
    </submittedName>
</protein>
<evidence type="ECO:0000256" key="2">
    <source>
        <dbReference type="SAM" id="MobiDB-lite"/>
    </source>
</evidence>
<dbReference type="Proteomes" id="UP001500058">
    <property type="component" value="Unassembled WGS sequence"/>
</dbReference>
<evidence type="ECO:0000313" key="5">
    <source>
        <dbReference type="Proteomes" id="UP001500058"/>
    </source>
</evidence>
<dbReference type="InterPro" id="IPR050267">
    <property type="entry name" value="Anti-sigma-factor_SerPK"/>
</dbReference>
<gene>
    <name evidence="4" type="ORF">GCM10010420_05730</name>
</gene>
<reference evidence="5" key="1">
    <citation type="journal article" date="2019" name="Int. J. Syst. Evol. Microbiol.">
        <title>The Global Catalogue of Microorganisms (GCM) 10K type strain sequencing project: providing services to taxonomists for standard genome sequencing and annotation.</title>
        <authorList>
            <consortium name="The Broad Institute Genomics Platform"/>
            <consortium name="The Broad Institute Genome Sequencing Center for Infectious Disease"/>
            <person name="Wu L."/>
            <person name="Ma J."/>
        </authorList>
    </citation>
    <scope>NUCLEOTIDE SEQUENCE [LARGE SCALE GENOMIC DNA]</scope>
    <source>
        <strain evidence="5">JCM 6921</strain>
    </source>
</reference>
<dbReference type="GO" id="GO:0005524">
    <property type="term" value="F:ATP binding"/>
    <property type="evidence" value="ECO:0007669"/>
    <property type="project" value="UniProtKB-KW"/>
</dbReference>
<evidence type="ECO:0000313" key="4">
    <source>
        <dbReference type="EMBL" id="GAA2385952.1"/>
    </source>
</evidence>
<dbReference type="InterPro" id="IPR036890">
    <property type="entry name" value="HATPase_C_sf"/>
</dbReference>
<dbReference type="Pfam" id="PF13581">
    <property type="entry name" value="HATPase_c_2"/>
    <property type="match status" value="1"/>
</dbReference>
<keyword evidence="1" id="KW-0418">Kinase</keyword>
<proteinExistence type="predicted"/>
<dbReference type="Gene3D" id="3.30.565.10">
    <property type="entry name" value="Histidine kinase-like ATPase, C-terminal domain"/>
    <property type="match status" value="1"/>
</dbReference>
<evidence type="ECO:0000256" key="1">
    <source>
        <dbReference type="ARBA" id="ARBA00022527"/>
    </source>
</evidence>
<sequence length="173" mass="18483">MQMLQAQLEVGTDPREVGKARAWTRSCLAGFGVGADESLTETLVLLVSELVTNAVVHTGRPALLRILLSGRAAGGGTVRIEVADSSSRPPRRRQAEEEETHGRGLELVCGLADRWGWRQEDAGKRIWCELDREHVAGTADAAPAGTGNAGRPASAETLLDGVHGQPRTWTVPT</sequence>
<organism evidence="4 5">
    <name type="scientific">Streptomyces glaucosporus</name>
    <dbReference type="NCBI Taxonomy" id="284044"/>
    <lineage>
        <taxon>Bacteria</taxon>
        <taxon>Bacillati</taxon>
        <taxon>Actinomycetota</taxon>
        <taxon>Actinomycetes</taxon>
        <taxon>Kitasatosporales</taxon>
        <taxon>Streptomycetaceae</taxon>
        <taxon>Streptomyces</taxon>
    </lineage>
</organism>
<keyword evidence="4" id="KW-0067">ATP-binding</keyword>
<dbReference type="SUPFAM" id="SSF55874">
    <property type="entry name" value="ATPase domain of HSP90 chaperone/DNA topoisomerase II/histidine kinase"/>
    <property type="match status" value="1"/>
</dbReference>
<feature type="region of interest" description="Disordered" evidence="2">
    <location>
        <begin position="82"/>
        <end position="102"/>
    </location>
</feature>
<dbReference type="RefSeq" id="WP_344629200.1">
    <property type="nucleotide sequence ID" value="NZ_BAAATJ010000002.1"/>
</dbReference>
<evidence type="ECO:0000259" key="3">
    <source>
        <dbReference type="Pfam" id="PF13581"/>
    </source>
</evidence>
<dbReference type="PANTHER" id="PTHR35526:SF3">
    <property type="entry name" value="ANTI-SIGMA-F FACTOR RSBW"/>
    <property type="match status" value="1"/>
</dbReference>
<keyword evidence="5" id="KW-1185">Reference proteome</keyword>